<dbReference type="InterPro" id="IPR002508">
    <property type="entry name" value="MurNAc-LAA_cat"/>
</dbReference>
<dbReference type="InterPro" id="IPR050695">
    <property type="entry name" value="N-acetylmuramoyl_amidase_3"/>
</dbReference>
<evidence type="ECO:0000313" key="6">
    <source>
        <dbReference type="Proteomes" id="UP000186455"/>
    </source>
</evidence>
<dbReference type="SMART" id="SM00646">
    <property type="entry name" value="Ami_3"/>
    <property type="match status" value="1"/>
</dbReference>
<dbReference type="PANTHER" id="PTHR30404:SF0">
    <property type="entry name" value="N-ACETYLMURAMOYL-L-ALANINE AMIDASE AMIC"/>
    <property type="match status" value="1"/>
</dbReference>
<keyword evidence="3" id="KW-0472">Membrane</keyword>
<feature type="region of interest" description="Disordered" evidence="2">
    <location>
        <begin position="43"/>
        <end position="127"/>
    </location>
</feature>
<keyword evidence="1" id="KW-0378">Hydrolase</keyword>
<dbReference type="EMBL" id="LFBV01000010">
    <property type="protein sequence ID" value="OKH90837.1"/>
    <property type="molecule type" value="Genomic_DNA"/>
</dbReference>
<reference evidence="5 6" key="1">
    <citation type="submission" date="2015-06" db="EMBL/GenBank/DDBJ databases">
        <title>Cloning and characterization of the uncialamcin biosynthetic gene cluster.</title>
        <authorList>
            <person name="Yan X."/>
            <person name="Huang T."/>
            <person name="Ge H."/>
            <person name="Shen B."/>
        </authorList>
    </citation>
    <scope>NUCLEOTIDE SEQUENCE [LARGE SCALE GENOMIC DNA]</scope>
    <source>
        <strain evidence="5 6">DCA2648</strain>
    </source>
</reference>
<evidence type="ECO:0000256" key="2">
    <source>
        <dbReference type="SAM" id="MobiDB-lite"/>
    </source>
</evidence>
<dbReference type="GO" id="GO:0009253">
    <property type="term" value="P:peptidoglycan catabolic process"/>
    <property type="evidence" value="ECO:0007669"/>
    <property type="project" value="InterPro"/>
</dbReference>
<feature type="domain" description="MurNAc-LAA" evidence="4">
    <location>
        <begin position="223"/>
        <end position="351"/>
    </location>
</feature>
<dbReference type="SUPFAM" id="SSF53187">
    <property type="entry name" value="Zn-dependent exopeptidases"/>
    <property type="match status" value="1"/>
</dbReference>
<evidence type="ECO:0000259" key="4">
    <source>
        <dbReference type="SMART" id="SM00646"/>
    </source>
</evidence>
<organism evidence="5 6">
    <name type="scientific">Streptomyces uncialis</name>
    <dbReference type="NCBI Taxonomy" id="1048205"/>
    <lineage>
        <taxon>Bacteria</taxon>
        <taxon>Bacillati</taxon>
        <taxon>Actinomycetota</taxon>
        <taxon>Actinomycetes</taxon>
        <taxon>Kitasatosporales</taxon>
        <taxon>Streptomycetaceae</taxon>
        <taxon>Streptomyces</taxon>
    </lineage>
</organism>
<feature type="compositionally biased region" description="Low complexity" evidence="2">
    <location>
        <begin position="43"/>
        <end position="58"/>
    </location>
</feature>
<dbReference type="AlphaFoldDB" id="A0A1Q4UZ04"/>
<proteinExistence type="predicted"/>
<keyword evidence="6" id="KW-1185">Reference proteome</keyword>
<name>A0A1Q4UZ04_9ACTN</name>
<dbReference type="CDD" id="cd02696">
    <property type="entry name" value="MurNAc-LAA"/>
    <property type="match status" value="1"/>
</dbReference>
<evidence type="ECO:0000256" key="1">
    <source>
        <dbReference type="ARBA" id="ARBA00022801"/>
    </source>
</evidence>
<dbReference type="Gene3D" id="3.40.630.40">
    <property type="entry name" value="Zn-dependent exopeptidases"/>
    <property type="match status" value="1"/>
</dbReference>
<evidence type="ECO:0000256" key="3">
    <source>
        <dbReference type="SAM" id="Phobius"/>
    </source>
</evidence>
<comment type="caution">
    <text evidence="5">The sequence shown here is derived from an EMBL/GenBank/DDBJ whole genome shotgun (WGS) entry which is preliminary data.</text>
</comment>
<dbReference type="Pfam" id="PF01520">
    <property type="entry name" value="Amidase_3"/>
    <property type="match status" value="1"/>
</dbReference>
<gene>
    <name evidence="5" type="ORF">AB852_30210</name>
</gene>
<feature type="transmembrane region" description="Helical" evidence="3">
    <location>
        <begin position="21"/>
        <end position="39"/>
    </location>
</feature>
<dbReference type="GO" id="GO:0030288">
    <property type="term" value="C:outer membrane-bounded periplasmic space"/>
    <property type="evidence" value="ECO:0007669"/>
    <property type="project" value="TreeGrafter"/>
</dbReference>
<keyword evidence="3" id="KW-0812">Transmembrane</keyword>
<dbReference type="RefSeq" id="WP_073793499.1">
    <property type="nucleotide sequence ID" value="NZ_LFBV01000010.1"/>
</dbReference>
<dbReference type="GO" id="GO:0008745">
    <property type="term" value="F:N-acetylmuramoyl-L-alanine amidase activity"/>
    <property type="evidence" value="ECO:0007669"/>
    <property type="project" value="InterPro"/>
</dbReference>
<dbReference type="Proteomes" id="UP000186455">
    <property type="component" value="Unassembled WGS sequence"/>
</dbReference>
<evidence type="ECO:0000313" key="5">
    <source>
        <dbReference type="EMBL" id="OKH90837.1"/>
    </source>
</evidence>
<keyword evidence="3" id="KW-1133">Transmembrane helix</keyword>
<protein>
    <submittedName>
        <fullName evidence="5">N-acetylmuramoyl-L-alanine amidase</fullName>
    </submittedName>
</protein>
<dbReference type="PANTHER" id="PTHR30404">
    <property type="entry name" value="N-ACETYLMURAMOYL-L-ALANINE AMIDASE"/>
    <property type="match status" value="1"/>
</dbReference>
<feature type="compositionally biased region" description="Low complexity" evidence="2">
    <location>
        <begin position="91"/>
        <end position="111"/>
    </location>
</feature>
<sequence length="356" mass="36284">MSYAGPEFDPPRPPRRTRRPALTAAAVVVSAVVIAALAVQLTNDGTPTAGGTPAGSGTEDARGQAPTANGPGSPATRPATDGTTRDGATRSDATSAPAAPGATPDGTRPGTAGPGGGTPRDGESPARLPLSGKVVVIDPGHNPGNFRHTEEIGRQVEMGTGRKACDATGTSTNAVAGGKAYTEAEFTLDVSRVLRSQLRAQGATVVLTHDGDRPWGPCVDERARIGNEALADAVVSVHADGSARGNRGFHMILPALLEGPGANTAPIVGRSRDLGERIAGHFVRATGSAPSNYVGDGTALDVRDDLGGLNLSQVPKVFIECGNMRDPEDAALLTSGAWRERAARGISEGIMSFLRG</sequence>
<accession>A0A1Q4UZ04</accession>
<dbReference type="STRING" id="1048205.AB852_30210"/>